<feature type="compositionally biased region" description="Gly residues" evidence="1">
    <location>
        <begin position="1158"/>
        <end position="1167"/>
    </location>
</feature>
<dbReference type="HOGENOM" id="CLU_006920_0_0_1"/>
<feature type="compositionally biased region" description="Polar residues" evidence="1">
    <location>
        <begin position="732"/>
        <end position="753"/>
    </location>
</feature>
<feature type="compositionally biased region" description="Basic and acidic residues" evidence="1">
    <location>
        <begin position="345"/>
        <end position="357"/>
    </location>
</feature>
<gene>
    <name evidence="2" type="ORF">Z517_12306</name>
</gene>
<dbReference type="Proteomes" id="UP000053029">
    <property type="component" value="Unassembled WGS sequence"/>
</dbReference>
<proteinExistence type="predicted"/>
<name>A0A0D2D9S8_9EURO</name>
<dbReference type="OrthoDB" id="5423516at2759"/>
<feature type="compositionally biased region" description="Low complexity" evidence="1">
    <location>
        <begin position="547"/>
        <end position="562"/>
    </location>
</feature>
<dbReference type="GeneID" id="25311796"/>
<feature type="region of interest" description="Disordered" evidence="1">
    <location>
        <begin position="932"/>
        <end position="1078"/>
    </location>
</feature>
<feature type="region of interest" description="Disordered" evidence="1">
    <location>
        <begin position="242"/>
        <end position="389"/>
    </location>
</feature>
<feature type="region of interest" description="Disordered" evidence="1">
    <location>
        <begin position="403"/>
        <end position="466"/>
    </location>
</feature>
<dbReference type="AlphaFoldDB" id="A0A0D2D9S8"/>
<dbReference type="VEuPathDB" id="FungiDB:Z517_12306"/>
<accession>A0A0D2D9S8</accession>
<feature type="compositionally biased region" description="Polar residues" evidence="1">
    <location>
        <begin position="616"/>
        <end position="629"/>
    </location>
</feature>
<organism evidence="2 3">
    <name type="scientific">Fonsecaea pedrosoi CBS 271.37</name>
    <dbReference type="NCBI Taxonomy" id="1442368"/>
    <lineage>
        <taxon>Eukaryota</taxon>
        <taxon>Fungi</taxon>
        <taxon>Dikarya</taxon>
        <taxon>Ascomycota</taxon>
        <taxon>Pezizomycotina</taxon>
        <taxon>Eurotiomycetes</taxon>
        <taxon>Chaetothyriomycetidae</taxon>
        <taxon>Chaetothyriales</taxon>
        <taxon>Herpotrichiellaceae</taxon>
        <taxon>Fonsecaea</taxon>
    </lineage>
</organism>
<evidence type="ECO:0000313" key="3">
    <source>
        <dbReference type="Proteomes" id="UP000053029"/>
    </source>
</evidence>
<feature type="compositionally biased region" description="Low complexity" evidence="1">
    <location>
        <begin position="933"/>
        <end position="998"/>
    </location>
</feature>
<dbReference type="STRING" id="1442368.A0A0D2D9S8"/>
<evidence type="ECO:0000256" key="1">
    <source>
        <dbReference type="SAM" id="MobiDB-lite"/>
    </source>
</evidence>
<sequence length="1179" mass="125986">MPTLKDLVCHVQWADTGSAFPEYGTIYGDGVVETYIAVPGHPQAFTIRLTSRKFIYTGLAMVVFIDGDYQCNRNRVNLQPAKDDAPDNRTNIDFLVRQKEKPMGDGTYMGREWRFDDCNLGESLYWVRDVEADPPLLVSQIPDGVDQGHFDELGTIEVLVMRCSSNNREDGQCSTTSSAEHSGIMNDDEDAREEQLLGGDSGGTSDAVKIVVDAEPTQTEAQDAFGGLFGLFDGPADGWSSFAANSGDAPSGGYSRWHWRGPGGETGPYGPQEGSQHSPDYRAAPHHYGEPPRSRYDYHDSPPSSAYAHPLNSPPPHIRPERHVHFDYGDRARPPLNSYNAGYDHQPHHTWTRDDRPAYSQPRPSHGRPEYHRHRDSHPDYAVPPGGGHYMYNADRKIYSQYPDSNQIHGSFQQHTPMAGHSSQHSYYQPPTQGFSHEHHQAHGPQTFGPSPANLPGSAPSVIPFPPLPPKIPIQPTNLPPIQPQPINYPVPIWVHPPTMPVPPFPTAMPIYPPLNNAPLFQTQKIDASNVPSTQNDSTVALGGFQAGSNGDSSQQQGGDNANIVENNNSNTVQTKPAEDPLQNTKKNSNDDGWATSGNNNWSNDDGRANGGVDDNASNKAGQNLSDAGSNENNNNTFNNESSGDDFGQNWGGDNSANTGTGQGWEDEPTNNGTGQGWENENTNVGGSSWQNEPTQNNTGNQQSKNDGGWANENQNTGGGGNTQAGNGSNNPQHGSISNNTPASDGNPLNSRSLYGPHGAYYTSKASAQNAPPAEAEEEPRYDVPQAIAQSIGVTKQVQPGKGYLYNKKRCVPYYLDSLDEPYARFVFKYRTKEQLKDEIGVEITAEPSPNEDINALENLDKAELIQLVIRAKGALGGTIPSPPPKVTPTSVNSFEQVPVDAPDVGFLRYSLPRMRNASNVVGLGIGLSPAPNNQNNGGNVSQGNSNSNDNSNWNNGSNNDWQTGNSQQNTSGNNGGSQNWQENNQSQPNNSGNNQSWGNGGGSGNNNNNPNNSGNNNGGWNSASAGNKNGWDGQQEKQASAASHHAGNFNTAQGTSRRSSAISPKGQISAQGYGGPAGPPLGDLLDYVLNNPQAAARMGMSGPPPPAPPTVAFTGAGTVGGGQTKFDMSASSGAGPRPATPTEPPPPCSPLSVQDQGGFGTAGWGMEGPNPAAPSGGW</sequence>
<evidence type="ECO:0000313" key="2">
    <source>
        <dbReference type="EMBL" id="KIW74366.1"/>
    </source>
</evidence>
<feature type="compositionally biased region" description="Low complexity" evidence="1">
    <location>
        <begin position="1006"/>
        <end position="1031"/>
    </location>
</feature>
<feature type="compositionally biased region" description="Pro residues" evidence="1">
    <location>
        <begin position="1139"/>
        <end position="1150"/>
    </location>
</feature>
<feature type="region of interest" description="Disordered" evidence="1">
    <location>
        <begin position="1120"/>
        <end position="1179"/>
    </location>
</feature>
<feature type="compositionally biased region" description="Polar residues" evidence="1">
    <location>
        <begin position="1049"/>
        <end position="1071"/>
    </location>
</feature>
<feature type="compositionally biased region" description="Polar residues" evidence="1">
    <location>
        <begin position="403"/>
        <end position="435"/>
    </location>
</feature>
<feature type="compositionally biased region" description="Low complexity" evidence="1">
    <location>
        <begin position="630"/>
        <end position="642"/>
    </location>
</feature>
<feature type="compositionally biased region" description="Polar residues" evidence="1">
    <location>
        <begin position="564"/>
        <end position="575"/>
    </location>
</feature>
<feature type="compositionally biased region" description="Basic and acidic residues" evidence="1">
    <location>
        <begin position="287"/>
        <end position="300"/>
    </location>
</feature>
<reference evidence="2 3" key="1">
    <citation type="submission" date="2015-01" db="EMBL/GenBank/DDBJ databases">
        <title>The Genome Sequence of Fonsecaea pedrosoi CBS 271.37.</title>
        <authorList>
            <consortium name="The Broad Institute Genomics Platform"/>
            <person name="Cuomo C."/>
            <person name="de Hoog S."/>
            <person name="Gorbushina A."/>
            <person name="Stielow B."/>
            <person name="Teixiera M."/>
            <person name="Abouelleil A."/>
            <person name="Chapman S.B."/>
            <person name="Priest M."/>
            <person name="Young S.K."/>
            <person name="Wortman J."/>
            <person name="Nusbaum C."/>
            <person name="Birren B."/>
        </authorList>
    </citation>
    <scope>NUCLEOTIDE SEQUENCE [LARGE SCALE GENOMIC DNA]</scope>
    <source>
        <strain evidence="2 3">CBS 271.37</strain>
    </source>
</reference>
<feature type="compositionally biased region" description="Polar residues" evidence="1">
    <location>
        <begin position="530"/>
        <end position="539"/>
    </location>
</feature>
<keyword evidence="3" id="KW-1185">Reference proteome</keyword>
<feature type="region of interest" description="Disordered" evidence="1">
    <location>
        <begin position="530"/>
        <end position="779"/>
    </location>
</feature>
<feature type="compositionally biased region" description="Polar residues" evidence="1">
    <location>
        <begin position="670"/>
        <end position="706"/>
    </location>
</feature>
<dbReference type="RefSeq" id="XP_013278174.1">
    <property type="nucleotide sequence ID" value="XM_013422720.1"/>
</dbReference>
<dbReference type="EMBL" id="KN846977">
    <property type="protein sequence ID" value="KIW74366.1"/>
    <property type="molecule type" value="Genomic_DNA"/>
</dbReference>
<feature type="compositionally biased region" description="Basic and acidic residues" evidence="1">
    <location>
        <begin position="318"/>
        <end position="333"/>
    </location>
</feature>
<protein>
    <submittedName>
        <fullName evidence="2">Uncharacterized protein</fullName>
    </submittedName>
</protein>